<dbReference type="Proteomes" id="UP000318297">
    <property type="component" value="Unassembled WGS sequence"/>
</dbReference>
<dbReference type="AlphaFoldDB" id="A0A561E8A1"/>
<evidence type="ECO:0000313" key="1">
    <source>
        <dbReference type="EMBL" id="TWE11845.1"/>
    </source>
</evidence>
<organism evidence="1 2">
    <name type="scientific">Rudaeicoccus suwonensis</name>
    <dbReference type="NCBI Taxonomy" id="657409"/>
    <lineage>
        <taxon>Bacteria</taxon>
        <taxon>Bacillati</taxon>
        <taxon>Actinomycetota</taxon>
        <taxon>Actinomycetes</taxon>
        <taxon>Micrococcales</taxon>
        <taxon>Dermacoccaceae</taxon>
        <taxon>Rudaeicoccus</taxon>
    </lineage>
</organism>
<dbReference type="SUPFAM" id="SSF52540">
    <property type="entry name" value="P-loop containing nucleoside triphosphate hydrolases"/>
    <property type="match status" value="1"/>
</dbReference>
<reference evidence="1 2" key="1">
    <citation type="submission" date="2019-06" db="EMBL/GenBank/DDBJ databases">
        <title>Sequencing the genomes of 1000 actinobacteria strains.</title>
        <authorList>
            <person name="Klenk H.-P."/>
        </authorList>
    </citation>
    <scope>NUCLEOTIDE SEQUENCE [LARGE SCALE GENOMIC DNA]</scope>
    <source>
        <strain evidence="1 2">DSM 19560</strain>
    </source>
</reference>
<dbReference type="Pfam" id="PF13671">
    <property type="entry name" value="AAA_33"/>
    <property type="match status" value="1"/>
</dbReference>
<protein>
    <submittedName>
        <fullName evidence="1">AAA domain-containing protein</fullName>
    </submittedName>
</protein>
<sequence>MRRVTHQLVLLNGPPGVGKSTLARRYVDEHDGSMCVDIDLLREMFGVRVRHETRSLLTSRVVALNVVAAGLAGGYDVWVPQLVLDTAFVDELAGVAGGAGAEFKEVLLMDSLQHMQRRVAERAREFDPDANELASYHERFVHSIGVRPEVLILNCGEGLQVQTYDALLQAIA</sequence>
<name>A0A561E8A1_9MICO</name>
<comment type="caution">
    <text evidence="1">The sequence shown here is derived from an EMBL/GenBank/DDBJ whole genome shotgun (WGS) entry which is preliminary data.</text>
</comment>
<dbReference type="EMBL" id="VIVQ01000001">
    <property type="protein sequence ID" value="TWE11845.1"/>
    <property type="molecule type" value="Genomic_DNA"/>
</dbReference>
<keyword evidence="2" id="KW-1185">Reference proteome</keyword>
<gene>
    <name evidence="1" type="ORF">BKA23_0636</name>
</gene>
<dbReference type="Gene3D" id="3.40.50.300">
    <property type="entry name" value="P-loop containing nucleotide triphosphate hydrolases"/>
    <property type="match status" value="1"/>
</dbReference>
<accession>A0A561E8A1</accession>
<dbReference type="InterPro" id="IPR027417">
    <property type="entry name" value="P-loop_NTPase"/>
</dbReference>
<evidence type="ECO:0000313" key="2">
    <source>
        <dbReference type="Proteomes" id="UP000318297"/>
    </source>
</evidence>
<proteinExistence type="predicted"/>